<evidence type="ECO:0000256" key="9">
    <source>
        <dbReference type="PIRSR" id="PIRSR001084-1"/>
    </source>
</evidence>
<feature type="binding site" evidence="11">
    <location>
        <position position="188"/>
    </location>
    <ligand>
        <name>Zn(2+)</name>
        <dbReference type="ChEBI" id="CHEBI:29105"/>
    </ligand>
</feature>
<dbReference type="PANTHER" id="PTHR36447:SF2">
    <property type="entry name" value="BETA-GALACTOSIDASE YESZ"/>
    <property type="match status" value="1"/>
</dbReference>
<evidence type="ECO:0000256" key="1">
    <source>
        <dbReference type="ARBA" id="ARBA00001412"/>
    </source>
</evidence>
<comment type="caution">
    <text evidence="14">The sequence shown here is derived from an EMBL/GenBank/DDBJ whole genome shotgun (WGS) entry which is preliminary data.</text>
</comment>
<dbReference type="Proteomes" id="UP000260983">
    <property type="component" value="Unassembled WGS sequence"/>
</dbReference>
<evidence type="ECO:0000256" key="3">
    <source>
        <dbReference type="ARBA" id="ARBA00012756"/>
    </source>
</evidence>
<evidence type="ECO:0000256" key="6">
    <source>
        <dbReference type="ARBA" id="ARBA00022833"/>
    </source>
</evidence>
<dbReference type="GO" id="GO:0005975">
    <property type="term" value="P:carbohydrate metabolic process"/>
    <property type="evidence" value="ECO:0007669"/>
    <property type="project" value="InterPro"/>
</dbReference>
<dbReference type="SUPFAM" id="SSF52317">
    <property type="entry name" value="Class I glutamine amidotransferase-like"/>
    <property type="match status" value="1"/>
</dbReference>
<evidence type="ECO:0000313" key="14">
    <source>
        <dbReference type="EMBL" id="RGN40261.1"/>
    </source>
</evidence>
<dbReference type="InterPro" id="IPR013529">
    <property type="entry name" value="Glyco_hydro_42_N"/>
</dbReference>
<evidence type="ECO:0000259" key="12">
    <source>
        <dbReference type="Pfam" id="PF02449"/>
    </source>
</evidence>
<keyword evidence="7 8" id="KW-0326">Glycosidase</keyword>
<sequence length="705" mass="80709">MHQSSHYHSAIKNRAMKKLLISCLVFLGSFISVHGQIYTGAAYYPEQTDKEQVEKDARLMKEAHFNIARMGDFAWHSMEPKDGVFTLEWLDHAIRTLSQHGIQSLLCTPTAAIPKWMYDAHPDIMIMGADGQRKPYGRRRHACLNNENYRQYCTRITRTLAERYKDNKSVIGFQIDNELATEEPYCYCPECLKKFQLWLREKYQTVEALNKAWGTVFWSETLDNFEQVWLPRRMDNPGIYLDYQRFYSDVALEFFRMQRDVVKAVAPGMTVTTNIGGSGFVTTMNLYELADECDVLSFDNYPVNVTLEHLYGNDIGHPFDPAMTSFAMQIIRGGKSRPIWVPEAQIGRTALTQKEIVKEGYPRLWNHQQLAYGCRLSTFFPFRSFDSGHEHLMAGVMESDNVKRSKFYEAQQTAKELQEIYAQTDEMLPVAKAAVIRDFQVDWTFENGYTFCPDLKYLREVYKYYHALRSQSIMADVISSQTDLTGYSLIVVPYLAIASPDFCKRLEEAARQGATILLTCVSGVRDIHLHKTDALVTTRLQQLAGIEVKGQEALFGRKSNTLTYGDQTGQCQFWFDQIEMKTASPTASFSGNYFKGYPVVTCNKYGKGIVYYVATVPEQSIVDKLMKEVVSNSSIKVPAQCNHPLVEIAELRDTNGKQYIYIVNFSDKDQTIEFKIPVLNIMTGKKYPVSASVKAMDYLLVQVNQ</sequence>
<keyword evidence="6 11" id="KW-0862">Zinc</keyword>
<name>A0A3E5BRN4_9BACE</name>
<dbReference type="Gene3D" id="3.40.50.880">
    <property type="match status" value="1"/>
</dbReference>
<dbReference type="Pfam" id="PF02449">
    <property type="entry name" value="Glyco_hydro_42"/>
    <property type="match status" value="1"/>
</dbReference>
<reference evidence="14 15" key="1">
    <citation type="submission" date="2018-08" db="EMBL/GenBank/DDBJ databases">
        <title>A genome reference for cultivated species of the human gut microbiota.</title>
        <authorList>
            <person name="Zou Y."/>
            <person name="Xue W."/>
            <person name="Luo G."/>
        </authorList>
    </citation>
    <scope>NUCLEOTIDE SEQUENCE [LARGE SCALE GENOMIC DNA]</scope>
    <source>
        <strain evidence="14 15">OM05-15BH</strain>
    </source>
</reference>
<dbReference type="GO" id="GO:0004565">
    <property type="term" value="F:beta-galactosidase activity"/>
    <property type="evidence" value="ECO:0007669"/>
    <property type="project" value="UniProtKB-EC"/>
</dbReference>
<dbReference type="InterPro" id="IPR017853">
    <property type="entry name" value="GH"/>
</dbReference>
<dbReference type="CDD" id="cd03143">
    <property type="entry name" value="A4_beta-galactosidase_middle_domain"/>
    <property type="match status" value="1"/>
</dbReference>
<feature type="domain" description="Glycoside hydrolase family 42 N-terminal" evidence="12">
    <location>
        <begin position="43"/>
        <end position="420"/>
    </location>
</feature>
<evidence type="ECO:0000256" key="8">
    <source>
        <dbReference type="PIRNR" id="PIRNR001084"/>
    </source>
</evidence>
<dbReference type="SUPFAM" id="SSF51445">
    <property type="entry name" value="(Trans)glycosidases"/>
    <property type="match status" value="1"/>
</dbReference>
<dbReference type="GO" id="GO:0009341">
    <property type="term" value="C:beta-galactosidase complex"/>
    <property type="evidence" value="ECO:0007669"/>
    <property type="project" value="InterPro"/>
</dbReference>
<dbReference type="EC" id="3.2.1.23" evidence="3 8"/>
<dbReference type="InterPro" id="IPR013738">
    <property type="entry name" value="Beta_galactosidase_Trimer"/>
</dbReference>
<comment type="catalytic activity">
    <reaction evidence="1 8">
        <text>Hydrolysis of terminal non-reducing beta-D-galactose residues in beta-D-galactosides.</text>
        <dbReference type="EC" id="3.2.1.23"/>
    </reaction>
</comment>
<organism evidence="14 15">
    <name type="scientific">Bacteroides oleiciplenus</name>
    <dbReference type="NCBI Taxonomy" id="626931"/>
    <lineage>
        <taxon>Bacteria</taxon>
        <taxon>Pseudomonadati</taxon>
        <taxon>Bacteroidota</taxon>
        <taxon>Bacteroidia</taxon>
        <taxon>Bacteroidales</taxon>
        <taxon>Bacteroidaceae</taxon>
        <taxon>Bacteroides</taxon>
    </lineage>
</organism>
<dbReference type="Gene3D" id="3.20.20.80">
    <property type="entry name" value="Glycosidases"/>
    <property type="match status" value="1"/>
</dbReference>
<feature type="binding site" evidence="10">
    <location>
        <position position="139"/>
    </location>
    <ligand>
        <name>substrate</name>
    </ligand>
</feature>
<dbReference type="InterPro" id="IPR029062">
    <property type="entry name" value="Class_I_gatase-like"/>
</dbReference>
<evidence type="ECO:0000256" key="2">
    <source>
        <dbReference type="ARBA" id="ARBA00005940"/>
    </source>
</evidence>
<dbReference type="AlphaFoldDB" id="A0A3E5BRN4"/>
<comment type="similarity">
    <text evidence="2 8">Belongs to the glycosyl hydrolase 42 family.</text>
</comment>
<gene>
    <name evidence="14" type="ORF">DXB65_01075</name>
</gene>
<dbReference type="EMBL" id="QSUL01000001">
    <property type="protein sequence ID" value="RGN40261.1"/>
    <property type="molecule type" value="Genomic_DNA"/>
</dbReference>
<evidence type="ECO:0000256" key="7">
    <source>
        <dbReference type="ARBA" id="ARBA00023295"/>
    </source>
</evidence>
<feature type="binding site" evidence="11">
    <location>
        <position position="191"/>
    </location>
    <ligand>
        <name>Zn(2+)</name>
        <dbReference type="ChEBI" id="CHEBI:29105"/>
    </ligand>
</feature>
<feature type="binding site" evidence="11">
    <location>
        <position position="186"/>
    </location>
    <ligand>
        <name>Zn(2+)</name>
        <dbReference type="ChEBI" id="CHEBI:29105"/>
    </ligand>
</feature>
<evidence type="ECO:0000313" key="15">
    <source>
        <dbReference type="Proteomes" id="UP000260983"/>
    </source>
</evidence>
<evidence type="ECO:0000256" key="4">
    <source>
        <dbReference type="ARBA" id="ARBA00022723"/>
    </source>
</evidence>
<dbReference type="InterPro" id="IPR003476">
    <property type="entry name" value="Glyco_hydro_42"/>
</dbReference>
<feature type="binding site" evidence="11">
    <location>
        <position position="143"/>
    </location>
    <ligand>
        <name>Zn(2+)</name>
        <dbReference type="ChEBI" id="CHEBI:29105"/>
    </ligand>
</feature>
<feature type="active site" description="Nucleophile" evidence="9">
    <location>
        <position position="343"/>
    </location>
</feature>
<feature type="domain" description="Beta-galactosidase trimerisation" evidence="13">
    <location>
        <begin position="431"/>
        <end position="635"/>
    </location>
</feature>
<feature type="active site" description="Proton donor" evidence="9">
    <location>
        <position position="178"/>
    </location>
</feature>
<keyword evidence="5 8" id="KW-0378">Hydrolase</keyword>
<proteinExistence type="inferred from homology"/>
<accession>A0A3E5BRN4</accession>
<dbReference type="PANTHER" id="PTHR36447">
    <property type="entry name" value="BETA-GALACTOSIDASE GANA"/>
    <property type="match status" value="1"/>
</dbReference>
<evidence type="ECO:0000256" key="5">
    <source>
        <dbReference type="ARBA" id="ARBA00022801"/>
    </source>
</evidence>
<evidence type="ECO:0000256" key="11">
    <source>
        <dbReference type="PIRSR" id="PIRSR001084-3"/>
    </source>
</evidence>
<evidence type="ECO:0000259" key="13">
    <source>
        <dbReference type="Pfam" id="PF08532"/>
    </source>
</evidence>
<dbReference type="Pfam" id="PF08532">
    <property type="entry name" value="Glyco_hydro_42M"/>
    <property type="match status" value="1"/>
</dbReference>
<protein>
    <recommendedName>
        <fullName evidence="3 8">Beta-galactosidase</fullName>
        <shortName evidence="8">Beta-gal</shortName>
        <ecNumber evidence="3 8">3.2.1.23</ecNumber>
    </recommendedName>
</protein>
<feature type="binding site" evidence="10">
    <location>
        <position position="177"/>
    </location>
    <ligand>
        <name>substrate</name>
    </ligand>
</feature>
<evidence type="ECO:0000256" key="10">
    <source>
        <dbReference type="PIRSR" id="PIRSR001084-2"/>
    </source>
</evidence>
<dbReference type="PIRSF" id="PIRSF001084">
    <property type="entry name" value="B-galactosidase"/>
    <property type="match status" value="1"/>
</dbReference>
<dbReference type="GO" id="GO:0046872">
    <property type="term" value="F:metal ion binding"/>
    <property type="evidence" value="ECO:0007669"/>
    <property type="project" value="UniProtKB-KW"/>
</dbReference>
<keyword evidence="4 11" id="KW-0479">Metal-binding</keyword>